<reference evidence="3 4" key="1">
    <citation type="journal article" date="2016" name="Mol. Biol. Evol.">
        <title>Comparative Genomics of Early-Diverging Mushroom-Forming Fungi Provides Insights into the Origins of Lignocellulose Decay Capabilities.</title>
        <authorList>
            <person name="Nagy L.G."/>
            <person name="Riley R."/>
            <person name="Tritt A."/>
            <person name="Adam C."/>
            <person name="Daum C."/>
            <person name="Floudas D."/>
            <person name="Sun H."/>
            <person name="Yadav J.S."/>
            <person name="Pangilinan J."/>
            <person name="Larsson K.H."/>
            <person name="Matsuura K."/>
            <person name="Barry K."/>
            <person name="Labutti K."/>
            <person name="Kuo R."/>
            <person name="Ohm R.A."/>
            <person name="Bhattacharya S.S."/>
            <person name="Shirouzu T."/>
            <person name="Yoshinaga Y."/>
            <person name="Martin F.M."/>
            <person name="Grigoriev I.V."/>
            <person name="Hibbett D.S."/>
        </authorList>
    </citation>
    <scope>NUCLEOTIDE SEQUENCE [LARGE SCALE GENOMIC DNA]</scope>
    <source>
        <strain evidence="3 4">HHB9708</strain>
    </source>
</reference>
<evidence type="ECO:0000313" key="3">
    <source>
        <dbReference type="EMBL" id="KZS88391.1"/>
    </source>
</evidence>
<comment type="similarity">
    <text evidence="1">Belongs to the LTV1 family.</text>
</comment>
<dbReference type="GO" id="GO:0005634">
    <property type="term" value="C:nucleus"/>
    <property type="evidence" value="ECO:0007669"/>
    <property type="project" value="TreeGrafter"/>
</dbReference>
<feature type="compositionally biased region" description="Acidic residues" evidence="2">
    <location>
        <begin position="353"/>
        <end position="364"/>
    </location>
</feature>
<feature type="region of interest" description="Disordered" evidence="2">
    <location>
        <begin position="543"/>
        <end position="567"/>
    </location>
</feature>
<dbReference type="GO" id="GO:0000056">
    <property type="term" value="P:ribosomal small subunit export from nucleus"/>
    <property type="evidence" value="ECO:0007669"/>
    <property type="project" value="TreeGrafter"/>
</dbReference>
<organism evidence="3 4">
    <name type="scientific">Sistotremastrum niveocremeum HHB9708</name>
    <dbReference type="NCBI Taxonomy" id="1314777"/>
    <lineage>
        <taxon>Eukaryota</taxon>
        <taxon>Fungi</taxon>
        <taxon>Dikarya</taxon>
        <taxon>Basidiomycota</taxon>
        <taxon>Agaricomycotina</taxon>
        <taxon>Agaricomycetes</taxon>
        <taxon>Sistotremastrales</taxon>
        <taxon>Sistotremastraceae</taxon>
        <taxon>Sertulicium</taxon>
        <taxon>Sertulicium niveocremeum</taxon>
    </lineage>
</organism>
<dbReference type="STRING" id="1314777.A0A164P5R7"/>
<name>A0A164P5R7_9AGAM</name>
<dbReference type="GO" id="GO:0030688">
    <property type="term" value="C:preribosome, small subunit precursor"/>
    <property type="evidence" value="ECO:0007669"/>
    <property type="project" value="TreeGrafter"/>
</dbReference>
<dbReference type="EMBL" id="KV419437">
    <property type="protein sequence ID" value="KZS88391.1"/>
    <property type="molecule type" value="Genomic_DNA"/>
</dbReference>
<keyword evidence="4" id="KW-1185">Reference proteome</keyword>
<gene>
    <name evidence="3" type="ORF">SISNIDRAFT_445970</name>
</gene>
<feature type="region of interest" description="Disordered" evidence="2">
    <location>
        <begin position="332"/>
        <end position="374"/>
    </location>
</feature>
<feature type="compositionally biased region" description="Acidic residues" evidence="2">
    <location>
        <begin position="500"/>
        <end position="514"/>
    </location>
</feature>
<dbReference type="GO" id="GO:0005829">
    <property type="term" value="C:cytosol"/>
    <property type="evidence" value="ECO:0007669"/>
    <property type="project" value="TreeGrafter"/>
</dbReference>
<dbReference type="Proteomes" id="UP000076722">
    <property type="component" value="Unassembled WGS sequence"/>
</dbReference>
<dbReference type="AlphaFoldDB" id="A0A164P5R7"/>
<proteinExistence type="inferred from homology"/>
<feature type="compositionally biased region" description="Low complexity" evidence="2">
    <location>
        <begin position="258"/>
        <end position="275"/>
    </location>
</feature>
<sequence length="601" mass="67147">MPEKTKSKSLFRQPGAKHFQLVHRSQRDPLIHDPEASQHVLKAFVRGNEGKGKTRDELEALIAPSDLQATRPNVGEASLYGVYYDDTEYDYMQHLRPVGIQEEGVDSIWIDAPSTSSNSKSKSKKFSEDMILPPSVLPSKTELPLSSIHAAQSAIPPSLQGLQPDMDPHLRQVLEALEDEAFVDDDPEATADDFFGELVADGERDSDEEVEFEFQEWGVGSDEEHGLDEDADEDAEGQESADWEDRFRKFKAEQKQKGGVVDDGSVVDGYSEGGDTLSGLPKLAVAGGKRRRTGTTDGSGYSLSSSAVYRNAGLTTLDEQFDRLMAKEYGEVLDDDEYDDGDSVSHSSRAPDESDESDESEETPDLLSRPDLQASMSDFLDNYEIIGGRKLRQVMPGMTGADKLETLRRGMASAADKERILAEAERIEREDMERKVNQNEMVGYDEDEDKKDRWDCETILSTYSNLENHPKLIRVRDGAVRPPRGPKIVVDRKTGFPSVVEEDQKEVEDSEDSDDTTKRECANLFVQGGMLILPVKAVRETIKRPKGESKEDKKARKAAVKAERQVRRVEKKAMKSTFEDEKRSFVKVLNGRRGVEGVKKL</sequence>
<feature type="compositionally biased region" description="Basic and acidic residues" evidence="2">
    <location>
        <begin position="243"/>
        <end position="256"/>
    </location>
</feature>
<dbReference type="OrthoDB" id="5852896at2759"/>
<feature type="compositionally biased region" description="Acidic residues" evidence="2">
    <location>
        <begin position="225"/>
        <end position="242"/>
    </location>
</feature>
<evidence type="ECO:0000256" key="2">
    <source>
        <dbReference type="SAM" id="MobiDB-lite"/>
    </source>
</evidence>
<protein>
    <submittedName>
        <fullName evidence="3">LTV-domain-containing protein</fullName>
    </submittedName>
</protein>
<dbReference type="PANTHER" id="PTHR21531">
    <property type="entry name" value="LOW-TEMPERATURE VIABILITY PROTEIN LTV1-RELATED"/>
    <property type="match status" value="1"/>
</dbReference>
<dbReference type="Pfam" id="PF04180">
    <property type="entry name" value="LTV"/>
    <property type="match status" value="1"/>
</dbReference>
<evidence type="ECO:0000256" key="1">
    <source>
        <dbReference type="ARBA" id="ARBA00009078"/>
    </source>
</evidence>
<feature type="region of interest" description="Disordered" evidence="2">
    <location>
        <begin position="217"/>
        <end position="305"/>
    </location>
</feature>
<accession>A0A164P5R7</accession>
<feature type="compositionally biased region" description="Acidic residues" evidence="2">
    <location>
        <begin position="332"/>
        <end position="342"/>
    </location>
</feature>
<feature type="region of interest" description="Disordered" evidence="2">
    <location>
        <begin position="484"/>
        <end position="518"/>
    </location>
</feature>
<dbReference type="PANTHER" id="PTHR21531:SF0">
    <property type="entry name" value="PROTEIN LTV1 HOMOLOG"/>
    <property type="match status" value="1"/>
</dbReference>
<evidence type="ECO:0000313" key="4">
    <source>
        <dbReference type="Proteomes" id="UP000076722"/>
    </source>
</evidence>
<dbReference type="GO" id="GO:0042274">
    <property type="term" value="P:ribosomal small subunit biogenesis"/>
    <property type="evidence" value="ECO:0007669"/>
    <property type="project" value="InterPro"/>
</dbReference>
<dbReference type="InterPro" id="IPR007307">
    <property type="entry name" value="Ltv1"/>
</dbReference>